<evidence type="ECO:0000259" key="4">
    <source>
        <dbReference type="PROSITE" id="PS50949"/>
    </source>
</evidence>
<dbReference type="InterPro" id="IPR050679">
    <property type="entry name" value="Bact_HTH_transcr_reg"/>
</dbReference>
<dbReference type="SMART" id="SM00866">
    <property type="entry name" value="UTRA"/>
    <property type="match status" value="1"/>
</dbReference>
<sequence length="240" mass="28186">MERKRRQPLYDQLVDLLKEQIENELKPHAMLPSERELSEKYGLSRTTVRLALQELEKMGYIYRQHGKGTFVSSISQEVTNLTGGYSFTEQMRSLGKEPVTTILDYRIVEANKFFAEHLNLSLGEKIIKFKRLRSADDLPMMVERSYLPYKKFMMMKREDLEIKPLYDLFAEDYGETIKLAEEEFYASIVSDNDAKQLDVPYSAPSLNLVRTTYNIKNEVIEFTLSVARADKFRYKVRHVR</sequence>
<dbReference type="Pfam" id="PF07702">
    <property type="entry name" value="UTRA"/>
    <property type="match status" value="1"/>
</dbReference>
<dbReference type="AlphaFoldDB" id="A0A242K482"/>
<dbReference type="InterPro" id="IPR028978">
    <property type="entry name" value="Chorismate_lyase_/UTRA_dom_sf"/>
</dbReference>
<reference evidence="6" key="2">
    <citation type="submission" date="2017-05" db="EMBL/GenBank/DDBJ databases">
        <authorList>
            <consortium name="The Broad Institute Genomics Platform"/>
            <consortium name="The Broad Institute Genomic Center for Infectious Diseases"/>
            <person name="Earl A."/>
            <person name="Manson A."/>
            <person name="Schwartman J."/>
            <person name="Gilmore M."/>
            <person name="Abouelleil A."/>
            <person name="Cao P."/>
            <person name="Chapman S."/>
            <person name="Cusick C."/>
            <person name="Shea T."/>
            <person name="Young S."/>
            <person name="Neafsey D."/>
            <person name="Nusbaum C."/>
            <person name="Birren B."/>
        </authorList>
    </citation>
    <scope>NUCLEOTIDE SEQUENCE</scope>
    <source>
        <strain evidence="6">9E7_DIV0242</strain>
    </source>
</reference>
<reference evidence="6" key="3">
    <citation type="submission" date="2024-03" db="EMBL/GenBank/DDBJ databases">
        <title>The Genome Sequence of Enterococcus sp. DIV0242b.</title>
        <authorList>
            <consortium name="The Broad Institute Genomics Platform"/>
            <consortium name="The Broad Institute Microbial Omics Core"/>
            <consortium name="The Broad Institute Genomic Center for Infectious Diseases"/>
            <person name="Earl A."/>
            <person name="Manson A."/>
            <person name="Gilmore M."/>
            <person name="Schwartman J."/>
            <person name="Shea T."/>
            <person name="Abouelleil A."/>
            <person name="Cao P."/>
            <person name="Chapman S."/>
            <person name="Cusick C."/>
            <person name="Young S."/>
            <person name="Neafsey D."/>
            <person name="Nusbaum C."/>
            <person name="Birren B."/>
        </authorList>
    </citation>
    <scope>NUCLEOTIDE SEQUENCE</scope>
    <source>
        <strain evidence="6">9E7_DIV0242</strain>
    </source>
</reference>
<dbReference type="GO" id="GO:0003700">
    <property type="term" value="F:DNA-binding transcription factor activity"/>
    <property type="evidence" value="ECO:0007669"/>
    <property type="project" value="InterPro"/>
</dbReference>
<keyword evidence="1" id="KW-0805">Transcription regulation</keyword>
<evidence type="ECO:0000313" key="7">
    <source>
        <dbReference type="Proteomes" id="UP000195141"/>
    </source>
</evidence>
<evidence type="ECO:0000256" key="3">
    <source>
        <dbReference type="ARBA" id="ARBA00023163"/>
    </source>
</evidence>
<dbReference type="PANTHER" id="PTHR44846:SF1">
    <property type="entry name" value="MANNOSYL-D-GLYCERATE TRANSPORT_METABOLISM SYSTEM REPRESSOR MNGR-RELATED"/>
    <property type="match status" value="1"/>
</dbReference>
<evidence type="ECO:0000313" key="5">
    <source>
        <dbReference type="EMBL" id="OTP14337.1"/>
    </source>
</evidence>
<dbReference type="PANTHER" id="PTHR44846">
    <property type="entry name" value="MANNOSYL-D-GLYCERATE TRANSPORT/METABOLISM SYSTEM REPRESSOR MNGR-RELATED"/>
    <property type="match status" value="1"/>
</dbReference>
<keyword evidence="2" id="KW-0238">DNA-binding</keyword>
<accession>A0A242K482</accession>
<dbReference type="Pfam" id="PF00392">
    <property type="entry name" value="GntR"/>
    <property type="match status" value="1"/>
</dbReference>
<dbReference type="SUPFAM" id="SSF46785">
    <property type="entry name" value="Winged helix' DNA-binding domain"/>
    <property type="match status" value="1"/>
</dbReference>
<dbReference type="InterPro" id="IPR036390">
    <property type="entry name" value="WH_DNA-bd_sf"/>
</dbReference>
<dbReference type="InterPro" id="IPR036388">
    <property type="entry name" value="WH-like_DNA-bd_sf"/>
</dbReference>
<dbReference type="OrthoDB" id="9815017at2"/>
<evidence type="ECO:0000256" key="1">
    <source>
        <dbReference type="ARBA" id="ARBA00023015"/>
    </source>
</evidence>
<dbReference type="Proteomes" id="UP000195141">
    <property type="component" value="Chromosome"/>
</dbReference>
<dbReference type="InterPro" id="IPR011663">
    <property type="entry name" value="UTRA"/>
</dbReference>
<dbReference type="EMBL" id="CP147247">
    <property type="protein sequence ID" value="WYJ90643.1"/>
    <property type="molecule type" value="Genomic_DNA"/>
</dbReference>
<dbReference type="PRINTS" id="PR00035">
    <property type="entry name" value="HTHGNTR"/>
</dbReference>
<organism evidence="5">
    <name type="scientific">Candidatus Enterococcus clewellii</name>
    <dbReference type="NCBI Taxonomy" id="1834193"/>
    <lineage>
        <taxon>Bacteria</taxon>
        <taxon>Bacillati</taxon>
        <taxon>Bacillota</taxon>
        <taxon>Bacilli</taxon>
        <taxon>Lactobacillales</taxon>
        <taxon>Enterococcaceae</taxon>
        <taxon>Enterococcus</taxon>
    </lineage>
</organism>
<dbReference type="Gene3D" id="3.40.1410.10">
    <property type="entry name" value="Chorismate lyase-like"/>
    <property type="match status" value="1"/>
</dbReference>
<dbReference type="InterPro" id="IPR000524">
    <property type="entry name" value="Tscrpt_reg_HTH_GntR"/>
</dbReference>
<dbReference type="CDD" id="cd07377">
    <property type="entry name" value="WHTH_GntR"/>
    <property type="match status" value="1"/>
</dbReference>
<dbReference type="EMBL" id="NGMM01000004">
    <property type="protein sequence ID" value="OTP14337.1"/>
    <property type="molecule type" value="Genomic_DNA"/>
</dbReference>
<dbReference type="RefSeq" id="WP_086349502.1">
    <property type="nucleotide sequence ID" value="NZ_CP147247.1"/>
</dbReference>
<evidence type="ECO:0000313" key="6">
    <source>
        <dbReference type="EMBL" id="WYJ90643.1"/>
    </source>
</evidence>
<evidence type="ECO:0000256" key="2">
    <source>
        <dbReference type="ARBA" id="ARBA00023125"/>
    </source>
</evidence>
<dbReference type="SMART" id="SM00345">
    <property type="entry name" value="HTH_GNTR"/>
    <property type="match status" value="1"/>
</dbReference>
<dbReference type="GO" id="GO:0045892">
    <property type="term" value="P:negative regulation of DNA-templated transcription"/>
    <property type="evidence" value="ECO:0007669"/>
    <property type="project" value="TreeGrafter"/>
</dbReference>
<protein>
    <submittedName>
        <fullName evidence="6">GntR family transcriptional regulator</fullName>
    </submittedName>
</protein>
<keyword evidence="3" id="KW-0804">Transcription</keyword>
<proteinExistence type="predicted"/>
<name>A0A242K482_9ENTE</name>
<dbReference type="PROSITE" id="PS50949">
    <property type="entry name" value="HTH_GNTR"/>
    <property type="match status" value="1"/>
</dbReference>
<dbReference type="GO" id="GO:0003677">
    <property type="term" value="F:DNA binding"/>
    <property type="evidence" value="ECO:0007669"/>
    <property type="project" value="UniProtKB-KW"/>
</dbReference>
<reference evidence="5" key="1">
    <citation type="submission" date="2017-05" db="EMBL/GenBank/DDBJ databases">
        <title>The Genome Sequence of Enterococcus sp. 9E7_DIV0242.</title>
        <authorList>
            <consortium name="The Broad Institute Genomics Platform"/>
            <consortium name="The Broad Institute Genomic Center for Infectious Diseases"/>
            <person name="Earl A."/>
            <person name="Manson A."/>
            <person name="Schwartman J."/>
            <person name="Gilmore M."/>
            <person name="Abouelleil A."/>
            <person name="Cao P."/>
            <person name="Chapman S."/>
            <person name="Cusick C."/>
            <person name="Shea T."/>
            <person name="Young S."/>
            <person name="Neafsey D."/>
            <person name="Nusbaum C."/>
            <person name="Birren B."/>
        </authorList>
    </citation>
    <scope>NUCLEOTIDE SEQUENCE [LARGE SCALE GENOMIC DNA]</scope>
    <source>
        <strain evidence="5">9E7_DIV0242</strain>
    </source>
</reference>
<keyword evidence="7" id="KW-1185">Reference proteome</keyword>
<gene>
    <name evidence="6" type="ORF">A5888_002400</name>
    <name evidence="5" type="ORF">A5888_002438</name>
</gene>
<feature type="domain" description="HTH gntR-type" evidence="4">
    <location>
        <begin position="7"/>
        <end position="74"/>
    </location>
</feature>
<dbReference type="Gene3D" id="1.10.10.10">
    <property type="entry name" value="Winged helix-like DNA-binding domain superfamily/Winged helix DNA-binding domain"/>
    <property type="match status" value="1"/>
</dbReference>
<dbReference type="SUPFAM" id="SSF64288">
    <property type="entry name" value="Chorismate lyase-like"/>
    <property type="match status" value="1"/>
</dbReference>